<dbReference type="InterPro" id="IPR036397">
    <property type="entry name" value="RNaseH_sf"/>
</dbReference>
<accession>A0A4Q0VBZ8</accession>
<evidence type="ECO:0000313" key="4">
    <source>
        <dbReference type="Proteomes" id="UP000290921"/>
    </source>
</evidence>
<dbReference type="GO" id="GO:0003676">
    <property type="term" value="F:nucleic acid binding"/>
    <property type="evidence" value="ECO:0007669"/>
    <property type="project" value="InterPro"/>
</dbReference>
<dbReference type="Pfam" id="PF00665">
    <property type="entry name" value="rve"/>
    <property type="match status" value="1"/>
</dbReference>
<dbReference type="AlphaFoldDB" id="A0A4Q0VBZ8"/>
<dbReference type="InterPro" id="IPR050900">
    <property type="entry name" value="Transposase_IS3/IS150/IS904"/>
</dbReference>
<dbReference type="PROSITE" id="PS50994">
    <property type="entry name" value="INTEGRASE"/>
    <property type="match status" value="1"/>
</dbReference>
<dbReference type="InterPro" id="IPR001584">
    <property type="entry name" value="Integrase_cat-core"/>
</dbReference>
<organism evidence="3 4">
    <name type="scientific">Clostridium tetani</name>
    <dbReference type="NCBI Taxonomy" id="1513"/>
    <lineage>
        <taxon>Bacteria</taxon>
        <taxon>Bacillati</taxon>
        <taxon>Bacillota</taxon>
        <taxon>Clostridia</taxon>
        <taxon>Eubacteriales</taxon>
        <taxon>Clostridiaceae</taxon>
        <taxon>Clostridium</taxon>
    </lineage>
</organism>
<evidence type="ECO:0000259" key="2">
    <source>
        <dbReference type="PROSITE" id="PS50994"/>
    </source>
</evidence>
<sequence>MSKKIFTENEIAILSENKFVKKVSCKGITYTDEFKRLFIMENKNGKFPRQIFEECGFNIDILGLKRVQSCGKRWRAAFRKSGVNQLQDTRKFNTGRPTEKNLSIEEKYEKLQTKIKLLEAENELPKKVRKVGKEREKEKVKLLTQQKYILIKSVIDKYKLKNLVSYLCKLSNVSRSGYYNYFSIKSHTNRISREERDLESYNNVLIAYNFKKRKKGARQIKMTLENQFHINYNLKRIRRIMHKYDIICPHRKANPYRRMMKANKEHSVLPNLLNREFKQDVPGKVLLTDITYLFYKNGQRAYLSTVLDGSTNELLTYNLSKSLKIDIVTETIEKLVSSNNYLISSDSFIHSDQGAHYTSPIFQKLLKKYNIKQSMSRRGNCWDNAPQESFFGHLKEETNIKNCNTFAELLEEIDEYMDYYNNYRGQWNLKKMTPVKYRNHLFSTA</sequence>
<protein>
    <submittedName>
        <fullName evidence="3">IS3 family transposase</fullName>
    </submittedName>
</protein>
<dbReference type="EMBL" id="QMAP01000011">
    <property type="protein sequence ID" value="RXI46179.1"/>
    <property type="molecule type" value="Genomic_DNA"/>
</dbReference>
<comment type="function">
    <text evidence="1">Involved in the transposition of the insertion sequence.</text>
</comment>
<dbReference type="InterPro" id="IPR048020">
    <property type="entry name" value="Transpos_IS3"/>
</dbReference>
<dbReference type="GO" id="GO:0015074">
    <property type="term" value="P:DNA integration"/>
    <property type="evidence" value="ECO:0007669"/>
    <property type="project" value="InterPro"/>
</dbReference>
<dbReference type="InterPro" id="IPR046929">
    <property type="entry name" value="HTH_Tnp"/>
</dbReference>
<dbReference type="Pfam" id="PF20310">
    <property type="entry name" value="HTH_Tnp_2"/>
    <property type="match status" value="1"/>
</dbReference>
<dbReference type="SUPFAM" id="SSF53098">
    <property type="entry name" value="Ribonuclease H-like"/>
    <property type="match status" value="1"/>
</dbReference>
<dbReference type="Pfam" id="PF13276">
    <property type="entry name" value="HTH_21"/>
    <property type="match status" value="1"/>
</dbReference>
<name>A0A4Q0VBZ8_CLOTA</name>
<dbReference type="Gene3D" id="3.30.420.10">
    <property type="entry name" value="Ribonuclease H-like superfamily/Ribonuclease H"/>
    <property type="match status" value="1"/>
</dbReference>
<dbReference type="RefSeq" id="WP_129030780.1">
    <property type="nucleotide sequence ID" value="NZ_QMAP01000011.1"/>
</dbReference>
<dbReference type="Proteomes" id="UP000290921">
    <property type="component" value="Unassembled WGS sequence"/>
</dbReference>
<dbReference type="InterPro" id="IPR025948">
    <property type="entry name" value="HTH-like_dom"/>
</dbReference>
<reference evidence="3 4" key="1">
    <citation type="submission" date="2018-06" db="EMBL/GenBank/DDBJ databases">
        <title>Genome conservation of Clostridium tetani.</title>
        <authorList>
            <person name="Bruggemann H."/>
            <person name="Popoff M.R."/>
        </authorList>
    </citation>
    <scope>NUCLEOTIDE SEQUENCE [LARGE SCALE GENOMIC DNA]</scope>
    <source>
        <strain evidence="3 4">2017.061</strain>
    </source>
</reference>
<gene>
    <name evidence="3" type="ORF">DP130_11485</name>
</gene>
<evidence type="ECO:0000256" key="1">
    <source>
        <dbReference type="ARBA" id="ARBA00002286"/>
    </source>
</evidence>
<comment type="caution">
    <text evidence="3">The sequence shown here is derived from an EMBL/GenBank/DDBJ whole genome shotgun (WGS) entry which is preliminary data.</text>
</comment>
<dbReference type="PANTHER" id="PTHR46889:SF5">
    <property type="entry name" value="INTEGRASE PROTEIN"/>
    <property type="match status" value="1"/>
</dbReference>
<dbReference type="Pfam" id="PF13333">
    <property type="entry name" value="rve_2"/>
    <property type="match status" value="1"/>
</dbReference>
<dbReference type="PANTHER" id="PTHR46889">
    <property type="entry name" value="TRANSPOSASE INSF FOR INSERTION SEQUENCE IS3B-RELATED"/>
    <property type="match status" value="1"/>
</dbReference>
<evidence type="ECO:0000313" key="3">
    <source>
        <dbReference type="EMBL" id="RXI46179.1"/>
    </source>
</evidence>
<dbReference type="InterPro" id="IPR012337">
    <property type="entry name" value="RNaseH-like_sf"/>
</dbReference>
<feature type="domain" description="Integrase catalytic" evidence="2">
    <location>
        <begin position="278"/>
        <end position="442"/>
    </location>
</feature>
<proteinExistence type="predicted"/>
<dbReference type="NCBIfam" id="NF033516">
    <property type="entry name" value="transpos_IS3"/>
    <property type="match status" value="1"/>
</dbReference>